<evidence type="ECO:0000313" key="4">
    <source>
        <dbReference type="Proteomes" id="UP000050640"/>
    </source>
</evidence>
<dbReference type="PROSITE" id="PS50056">
    <property type="entry name" value="TYR_PHOSPHATASE_2"/>
    <property type="match status" value="1"/>
</dbReference>
<dbReference type="PANTHER" id="PTHR19134:SF521">
    <property type="entry name" value="PROTEIN-TYROSINE PHOSPHATASE-RELATED"/>
    <property type="match status" value="1"/>
</dbReference>
<dbReference type="PANTHER" id="PTHR19134">
    <property type="entry name" value="RECEPTOR-TYPE TYROSINE-PROTEIN PHOSPHATASE"/>
    <property type="match status" value="1"/>
</dbReference>
<accession>A0A0R3RQ05</accession>
<feature type="domain" description="Tyrosine-protein phosphatase" evidence="2">
    <location>
        <begin position="1"/>
        <end position="104"/>
    </location>
</feature>
<dbReference type="SUPFAM" id="SSF52799">
    <property type="entry name" value="(Phosphotyrosine protein) phosphatases II"/>
    <property type="match status" value="1"/>
</dbReference>
<organism evidence="4 5">
    <name type="scientific">Elaeophora elaphi</name>
    <dbReference type="NCBI Taxonomy" id="1147741"/>
    <lineage>
        <taxon>Eukaryota</taxon>
        <taxon>Metazoa</taxon>
        <taxon>Ecdysozoa</taxon>
        <taxon>Nematoda</taxon>
        <taxon>Chromadorea</taxon>
        <taxon>Rhabditida</taxon>
        <taxon>Spirurina</taxon>
        <taxon>Spiruromorpha</taxon>
        <taxon>Filarioidea</taxon>
        <taxon>Onchocercidae</taxon>
        <taxon>Elaeophora</taxon>
    </lineage>
</organism>
<dbReference type="InterPro" id="IPR000387">
    <property type="entry name" value="Tyr_Pase_dom"/>
</dbReference>
<dbReference type="PROSITE" id="PS00383">
    <property type="entry name" value="TYR_PHOSPHATASE_1"/>
    <property type="match status" value="1"/>
</dbReference>
<keyword evidence="1" id="KW-0812">Transmembrane</keyword>
<keyword evidence="1" id="KW-0472">Membrane</keyword>
<dbReference type="Gene3D" id="3.90.190.10">
    <property type="entry name" value="Protein tyrosine phosphatase superfamily"/>
    <property type="match status" value="2"/>
</dbReference>
<evidence type="ECO:0000256" key="1">
    <source>
        <dbReference type="SAM" id="Phobius"/>
    </source>
</evidence>
<dbReference type="InterPro" id="IPR029021">
    <property type="entry name" value="Prot-tyrosine_phosphatase-like"/>
</dbReference>
<dbReference type="GO" id="GO:0008045">
    <property type="term" value="P:motor neuron axon guidance"/>
    <property type="evidence" value="ECO:0007669"/>
    <property type="project" value="TreeGrafter"/>
</dbReference>
<dbReference type="PROSITE" id="PS50055">
    <property type="entry name" value="TYR_PHOSPHATASE_PTP"/>
    <property type="match status" value="1"/>
</dbReference>
<feature type="transmembrane region" description="Helical" evidence="1">
    <location>
        <begin position="138"/>
        <end position="159"/>
    </location>
</feature>
<evidence type="ECO:0000313" key="5">
    <source>
        <dbReference type="WBParaSite" id="EEL_0000371901-mRNA-1"/>
    </source>
</evidence>
<dbReference type="InterPro" id="IPR000242">
    <property type="entry name" value="PTP_cat"/>
</dbReference>
<evidence type="ECO:0000259" key="2">
    <source>
        <dbReference type="PROSITE" id="PS50055"/>
    </source>
</evidence>
<keyword evidence="4" id="KW-1185">Reference proteome</keyword>
<dbReference type="WBParaSite" id="EEL_0000371901-mRNA-1">
    <property type="protein sequence ID" value="EEL_0000371901-mRNA-1"/>
    <property type="gene ID" value="EEL_0000371901"/>
</dbReference>
<dbReference type="AlphaFoldDB" id="A0A0R3RQ05"/>
<feature type="domain" description="Tyrosine specific protein phosphatases" evidence="3">
    <location>
        <begin position="107"/>
        <end position="129"/>
    </location>
</feature>
<sequence>MSKNRYRDVICLDSTRVVLTLNVPPESNYIHANWVKLPGADPIFIATQDPLEWTVGDFWRMIYEKKARTILMQSKRVENNKVKCAQYWPEEDGNRQKHDCLFVNNIKGGPCVVHCSAGIGRTGIIIAVETCLQRLWKYYPLSVSIHLFITLIILSNSVVQ</sequence>
<dbReference type="SMART" id="SM00194">
    <property type="entry name" value="PTPc"/>
    <property type="match status" value="1"/>
</dbReference>
<dbReference type="STRING" id="1147741.A0A0R3RQ05"/>
<dbReference type="InterPro" id="IPR016130">
    <property type="entry name" value="Tyr_Pase_AS"/>
</dbReference>
<dbReference type="PRINTS" id="PR00700">
    <property type="entry name" value="PRTYPHPHTASE"/>
</dbReference>
<keyword evidence="1" id="KW-1133">Transmembrane helix</keyword>
<dbReference type="Proteomes" id="UP000050640">
    <property type="component" value="Unplaced"/>
</dbReference>
<evidence type="ECO:0000259" key="3">
    <source>
        <dbReference type="PROSITE" id="PS50056"/>
    </source>
</evidence>
<dbReference type="Pfam" id="PF00102">
    <property type="entry name" value="Y_phosphatase"/>
    <property type="match status" value="2"/>
</dbReference>
<dbReference type="GO" id="GO:0004725">
    <property type="term" value="F:protein tyrosine phosphatase activity"/>
    <property type="evidence" value="ECO:0007669"/>
    <property type="project" value="InterPro"/>
</dbReference>
<protein>
    <submittedName>
        <fullName evidence="5">Tyrosine-protein phosphatase domain-containing protein</fullName>
    </submittedName>
</protein>
<name>A0A0R3RQ05_9BILA</name>
<reference evidence="5" key="1">
    <citation type="submission" date="2017-02" db="UniProtKB">
        <authorList>
            <consortium name="WormBaseParasite"/>
        </authorList>
    </citation>
    <scope>IDENTIFICATION</scope>
</reference>
<proteinExistence type="predicted"/>
<dbReference type="InterPro" id="IPR050348">
    <property type="entry name" value="Protein-Tyr_Phosphatase"/>
</dbReference>